<reference evidence="1" key="2">
    <citation type="submission" date="2017-01" db="EMBL/GenBank/DDBJ databases">
        <authorList>
            <person name="Mah S.A."/>
            <person name="Swanson W.J."/>
            <person name="Moy G.W."/>
            <person name="Vacquier V.D."/>
        </authorList>
    </citation>
    <scope>NUCLEOTIDE SEQUENCE</scope>
    <source>
        <strain evidence="1">ALG-7-W6</strain>
    </source>
</reference>
<name>A0A1R0GUC3_9FUNG</name>
<accession>A0A1R0GUC3</accession>
<proteinExistence type="predicted"/>
<dbReference type="EMBL" id="LSSL01000428">
    <property type="protein sequence ID" value="OLY84635.1"/>
    <property type="molecule type" value="Genomic_DNA"/>
</dbReference>
<organism evidence="1 3">
    <name type="scientific">Smittium mucronatum</name>
    <dbReference type="NCBI Taxonomy" id="133383"/>
    <lineage>
        <taxon>Eukaryota</taxon>
        <taxon>Fungi</taxon>
        <taxon>Fungi incertae sedis</taxon>
        <taxon>Zoopagomycota</taxon>
        <taxon>Kickxellomycotina</taxon>
        <taxon>Harpellomycetes</taxon>
        <taxon>Harpellales</taxon>
        <taxon>Legeriomycetaceae</taxon>
        <taxon>Smittium</taxon>
    </lineage>
</organism>
<dbReference type="EMBL" id="LSSL01003426">
    <property type="protein sequence ID" value="OLY80502.1"/>
    <property type="molecule type" value="Genomic_DNA"/>
</dbReference>
<comment type="caution">
    <text evidence="1">The sequence shown here is derived from an EMBL/GenBank/DDBJ whole genome shotgun (WGS) entry which is preliminary data.</text>
</comment>
<protein>
    <submittedName>
        <fullName evidence="1">Uncharacterized protein</fullName>
    </submittedName>
</protein>
<evidence type="ECO:0000313" key="1">
    <source>
        <dbReference type="EMBL" id="OLY80502.1"/>
    </source>
</evidence>
<dbReference type="Proteomes" id="UP000187455">
    <property type="component" value="Unassembled WGS sequence"/>
</dbReference>
<sequence length="193" mass="20317">MGRAILPRTTRSSAKNGIVSGTRIKNSSPSALKLAFASSTPPARTYADCDLVFISTNPCNCFHIASLPTAMYICVIAGPRLVLIRSKYSLLIISPPSSLSTSTSPSSSLSTSVFATCPPSGLMNLSNVSVDQKSPESCSADSLSDSRTFAHTLFGTCNLFPSRFKLSLSPTFTLSPSSPNSPNTTKLVPINCS</sequence>
<evidence type="ECO:0000313" key="3">
    <source>
        <dbReference type="Proteomes" id="UP000187455"/>
    </source>
</evidence>
<keyword evidence="3" id="KW-1185">Reference proteome</keyword>
<dbReference type="AlphaFoldDB" id="A0A1R0GUC3"/>
<gene>
    <name evidence="2" type="ORF">AYI68_g1199</name>
    <name evidence="1" type="ORF">AYI68_g5406</name>
</gene>
<reference evidence="1 3" key="1">
    <citation type="journal article" date="2016" name="Mol. Biol. Evol.">
        <title>Genome-Wide Survey of Gut Fungi (Harpellales) Reveals the First Horizontally Transferred Ubiquitin Gene from a Mosquito Host.</title>
        <authorList>
            <person name="Wang Y."/>
            <person name="White M.M."/>
            <person name="Kvist S."/>
            <person name="Moncalvo J.M."/>
        </authorList>
    </citation>
    <scope>NUCLEOTIDE SEQUENCE [LARGE SCALE GENOMIC DNA]</scope>
    <source>
        <strain evidence="1 3">ALG-7-W6</strain>
    </source>
</reference>
<evidence type="ECO:0000313" key="2">
    <source>
        <dbReference type="EMBL" id="OLY84635.1"/>
    </source>
</evidence>